<dbReference type="InterPro" id="IPR036282">
    <property type="entry name" value="Glutathione-S-Trfase_C_sf"/>
</dbReference>
<evidence type="ECO:0000256" key="2">
    <source>
        <dbReference type="ARBA" id="ARBA00068021"/>
    </source>
</evidence>
<keyword evidence="3" id="KW-0175">Coiled coil</keyword>
<protein>
    <recommendedName>
        <fullName evidence="2">Probable 26S proteasome regulatory subunit p27</fullName>
    </recommendedName>
</protein>
<proteinExistence type="predicted"/>
<evidence type="ECO:0000313" key="5">
    <source>
        <dbReference type="EMBL" id="TPX37426.1"/>
    </source>
</evidence>
<organism evidence="5 6">
    <name type="scientific">Synchytrium microbalum</name>
    <dbReference type="NCBI Taxonomy" id="1806994"/>
    <lineage>
        <taxon>Eukaryota</taxon>
        <taxon>Fungi</taxon>
        <taxon>Fungi incertae sedis</taxon>
        <taxon>Chytridiomycota</taxon>
        <taxon>Chytridiomycota incertae sedis</taxon>
        <taxon>Chytridiomycetes</taxon>
        <taxon>Synchytriales</taxon>
        <taxon>Synchytriaceae</taxon>
        <taxon>Synchytrium</taxon>
    </lineage>
</organism>
<dbReference type="OrthoDB" id="72325at2759"/>
<evidence type="ECO:0000256" key="1">
    <source>
        <dbReference type="ARBA" id="ARBA00023186"/>
    </source>
</evidence>
<feature type="coiled-coil region" evidence="3">
    <location>
        <begin position="8"/>
        <end position="35"/>
    </location>
</feature>
<dbReference type="GO" id="GO:0005737">
    <property type="term" value="C:cytoplasm"/>
    <property type="evidence" value="ECO:0007669"/>
    <property type="project" value="TreeGrafter"/>
</dbReference>
<dbReference type="PANTHER" id="PTHR12651:SF1">
    <property type="entry name" value="26S PROTEASOME NON-ATPASE REGULATORY SUBUNIT 9"/>
    <property type="match status" value="1"/>
</dbReference>
<dbReference type="Pfam" id="PF13417">
    <property type="entry name" value="GST_N_3"/>
    <property type="match status" value="1"/>
</dbReference>
<dbReference type="GO" id="GO:0070682">
    <property type="term" value="P:proteasome regulatory particle assembly"/>
    <property type="evidence" value="ECO:0007669"/>
    <property type="project" value="InterPro"/>
</dbReference>
<dbReference type="GO" id="GO:0005634">
    <property type="term" value="C:nucleus"/>
    <property type="evidence" value="ECO:0007669"/>
    <property type="project" value="TreeGrafter"/>
</dbReference>
<dbReference type="PANTHER" id="PTHR12651">
    <property type="entry name" value="26S PROTEASOME NON-ATPASE REGULATORY SUBUNIT 9"/>
    <property type="match status" value="1"/>
</dbReference>
<keyword evidence="6" id="KW-1185">Reference proteome</keyword>
<dbReference type="STRING" id="1806994.A0A507CH82"/>
<dbReference type="InterPro" id="IPR004045">
    <property type="entry name" value="Glutathione_S-Trfase_N"/>
</dbReference>
<dbReference type="SUPFAM" id="SSF47616">
    <property type="entry name" value="GST C-terminal domain-like"/>
    <property type="match status" value="1"/>
</dbReference>
<dbReference type="Gene3D" id="6.10.140.1710">
    <property type="match status" value="1"/>
</dbReference>
<accession>A0A507CH82</accession>
<dbReference type="CDD" id="cd00299">
    <property type="entry name" value="GST_C_family"/>
    <property type="match status" value="1"/>
</dbReference>
<dbReference type="InterPro" id="IPR036249">
    <property type="entry name" value="Thioredoxin-like_sf"/>
</dbReference>
<keyword evidence="1" id="KW-0143">Chaperone</keyword>
<sequence length="489" mass="55367">MTLPILTKREAIDAVKKLDAQKTDLERQLSALEGTLSSQNVGMSEPLVDKDGYPRADIDVYNVRQTRAIIIRLRNDYKELLGRVDKALIAMHAAPDENGVDVEMKGDEVIAFATVNAVAPDSPSYAAKLQRGDRIIKFGTLTIDALRNGLQPLSQYTEANENKSIQLLVDRDGTQIELNLTPTKWSGRGLLGDKIMRQSVLYHSPASFYSRFARLVLAECDVDYKSEIVDIDVATQTHSSVAAQHLTPEYLHVNSRLTVPAMELAYPDEEMDDEEAGGPVLDDSRSIMSYCKDIQPSLFPTGWDTWIHLFYQLPAVPWSIVASNNTQQLKFHVMREHLLQEIVQLRKDLGVAEDELTWESLVQKHMFLSRISKSRPESIVNRYQESMDLALEKLEGHLLGIETDYVLGDDFSIVECCMGTVLYQMEEAGHSDRFGQATKQYYELIKTQPSWKTAIEDYKTDFSLERLKPAVQVLAELREQLTINLRLKL</sequence>
<dbReference type="Gene3D" id="2.30.42.10">
    <property type="match status" value="1"/>
</dbReference>
<evidence type="ECO:0000259" key="4">
    <source>
        <dbReference type="PROSITE" id="PS50404"/>
    </source>
</evidence>
<comment type="caution">
    <text evidence="5">The sequence shown here is derived from an EMBL/GenBank/DDBJ whole genome shotgun (WGS) entry which is preliminary data.</text>
</comment>
<dbReference type="SUPFAM" id="SSF52833">
    <property type="entry name" value="Thioredoxin-like"/>
    <property type="match status" value="1"/>
</dbReference>
<feature type="domain" description="GST N-terminal" evidence="4">
    <location>
        <begin position="197"/>
        <end position="299"/>
    </location>
</feature>
<dbReference type="InterPro" id="IPR040815">
    <property type="entry name" value="Nas2_N"/>
</dbReference>
<dbReference type="RefSeq" id="XP_031027337.1">
    <property type="nucleotide sequence ID" value="XM_031166355.1"/>
</dbReference>
<reference evidence="5 6" key="1">
    <citation type="journal article" date="2019" name="Sci. Rep.">
        <title>Comparative genomics of chytrid fungi reveal insights into the obligate biotrophic and pathogenic lifestyle of Synchytrium endobioticum.</title>
        <authorList>
            <person name="van de Vossenberg B.T.L.H."/>
            <person name="Warris S."/>
            <person name="Nguyen H.D.T."/>
            <person name="van Gent-Pelzer M.P.E."/>
            <person name="Joly D.L."/>
            <person name="van de Geest H.C."/>
            <person name="Bonants P.J.M."/>
            <person name="Smith D.S."/>
            <person name="Levesque C.A."/>
            <person name="van der Lee T.A.J."/>
        </authorList>
    </citation>
    <scope>NUCLEOTIDE SEQUENCE [LARGE SCALE GENOMIC DNA]</scope>
    <source>
        <strain evidence="5 6">JEL517</strain>
    </source>
</reference>
<dbReference type="Gene3D" id="3.40.30.10">
    <property type="entry name" value="Glutaredoxin"/>
    <property type="match status" value="1"/>
</dbReference>
<dbReference type="InterPro" id="IPR035269">
    <property type="entry name" value="PSMD9"/>
</dbReference>
<dbReference type="SUPFAM" id="SSF50156">
    <property type="entry name" value="PDZ domain-like"/>
    <property type="match status" value="1"/>
</dbReference>
<dbReference type="Pfam" id="PF18265">
    <property type="entry name" value="Nas2_N"/>
    <property type="match status" value="1"/>
</dbReference>
<dbReference type="FunFam" id="2.30.42.10:FF:000107">
    <property type="entry name" value="26S proteasome non-ATPase regulatory subunit 9"/>
    <property type="match status" value="1"/>
</dbReference>
<dbReference type="InterPro" id="IPR036034">
    <property type="entry name" value="PDZ_sf"/>
</dbReference>
<dbReference type="Gene3D" id="1.20.1050.10">
    <property type="match status" value="1"/>
</dbReference>
<name>A0A507CH82_9FUNG</name>
<evidence type="ECO:0000313" key="6">
    <source>
        <dbReference type="Proteomes" id="UP000319731"/>
    </source>
</evidence>
<gene>
    <name evidence="5" type="ORF">SmJEL517_g00426</name>
</gene>
<dbReference type="AlphaFoldDB" id="A0A507CH82"/>
<dbReference type="PROSITE" id="PS50404">
    <property type="entry name" value="GST_NTER"/>
    <property type="match status" value="1"/>
</dbReference>
<dbReference type="Proteomes" id="UP000319731">
    <property type="component" value="Unassembled WGS sequence"/>
</dbReference>
<evidence type="ECO:0000256" key="3">
    <source>
        <dbReference type="SAM" id="Coils"/>
    </source>
</evidence>
<dbReference type="GeneID" id="42001652"/>
<dbReference type="CDD" id="cd00570">
    <property type="entry name" value="GST_N_family"/>
    <property type="match status" value="1"/>
</dbReference>
<dbReference type="EMBL" id="QEAO01000002">
    <property type="protein sequence ID" value="TPX37426.1"/>
    <property type="molecule type" value="Genomic_DNA"/>
</dbReference>